<evidence type="ECO:0000313" key="2">
    <source>
        <dbReference type="EMBL" id="KAK7690684.1"/>
    </source>
</evidence>
<feature type="region of interest" description="Disordered" evidence="1">
    <location>
        <begin position="371"/>
        <end position="426"/>
    </location>
</feature>
<feature type="region of interest" description="Disordered" evidence="1">
    <location>
        <begin position="486"/>
        <end position="515"/>
    </location>
</feature>
<keyword evidence="3" id="KW-1185">Reference proteome</keyword>
<evidence type="ECO:0000313" key="3">
    <source>
        <dbReference type="Proteomes" id="UP001385951"/>
    </source>
</evidence>
<evidence type="ECO:0008006" key="4">
    <source>
        <dbReference type="Google" id="ProtNLM"/>
    </source>
</evidence>
<proteinExistence type="predicted"/>
<evidence type="ECO:0000256" key="1">
    <source>
        <dbReference type="SAM" id="MobiDB-lite"/>
    </source>
</evidence>
<accession>A0AAW0GM21</accession>
<feature type="compositionally biased region" description="Low complexity" evidence="1">
    <location>
        <begin position="495"/>
        <end position="515"/>
    </location>
</feature>
<feature type="compositionally biased region" description="Low complexity" evidence="1">
    <location>
        <begin position="371"/>
        <end position="385"/>
    </location>
</feature>
<dbReference type="Proteomes" id="UP001385951">
    <property type="component" value="Unassembled WGS sequence"/>
</dbReference>
<name>A0AAW0GM21_9APHY</name>
<sequence>MSSTAVLPPIAAHTPASGQMRASSARMAGKTKDRPLPPIPNFPNADLVPRRQPISFVNTNMRSYRPSVSERRSSRVPLRLWVQKLLHSSRVLARLLLCMTWTDFHALVCTCKDFRLLMVDQECKNVLLSHYVPGYRQAKSNVDSQTFRDVQIDMHDLSLLMIAQNFELHHYPMHALNITNSPLYAPGITFEDELSRKLIALTQAHTRFILLLQSLVHSSSTPSTSEESDDLGSLSPARFPGQPVRELVFPPPLSFVASEGCQDKSPTTPVAPGKLHKRSSSTATSHADLTLSASRASADMRPRARNRLRSSIFRGSKVALPPPSATPHSLRYYNDSWRRTSKHKGLASVSDDEGDIFELKMPQRRFASMNLSTDSSLSSPSPESRSVADHSSAPSSYRGDGNTNRDRSTSRAPTAVGVSTSRVSASSPHDLVMATSRFRAPLLRVFFPCMELDETSISACEDQLVDAGLWEHLSAGDVVCNFGYVPLPDPEEESPSPSQSQSHSRSHSQTQNQTRAVQLGSGEPIGHRKKWLLFNGYCLVHYIPPSPPPIENSITLPSPFYFSHILPQTTNPIYMLSLPPLPRTPSNSPPRSRIGQGYGHAHNPSRSSGSSGSSNSHISFTDHHLQGLQLTLAHLPTRVASPQSPLGYAMAKKYMWLARIPNAGYTSVSIANSTGGGGAMPGDGWKGEWILEAEGTKEGRQNLIDALQAGENGECKRGMWEVLKEKSGKGRLWMKLLSSTVEPVPRELDYDPVSSDEFGHTMVSNSAAVRT</sequence>
<feature type="compositionally biased region" description="Polar residues" evidence="1">
    <location>
        <begin position="280"/>
        <end position="295"/>
    </location>
</feature>
<feature type="region of interest" description="Disordered" evidence="1">
    <location>
        <begin position="1"/>
        <end position="44"/>
    </location>
</feature>
<protein>
    <recommendedName>
        <fullName evidence="4">F-box domain-containing protein</fullName>
    </recommendedName>
</protein>
<organism evidence="2 3">
    <name type="scientific">Cerrena zonata</name>
    <dbReference type="NCBI Taxonomy" id="2478898"/>
    <lineage>
        <taxon>Eukaryota</taxon>
        <taxon>Fungi</taxon>
        <taxon>Dikarya</taxon>
        <taxon>Basidiomycota</taxon>
        <taxon>Agaricomycotina</taxon>
        <taxon>Agaricomycetes</taxon>
        <taxon>Polyporales</taxon>
        <taxon>Cerrenaceae</taxon>
        <taxon>Cerrena</taxon>
    </lineage>
</organism>
<feature type="region of interest" description="Disordered" evidence="1">
    <location>
        <begin position="579"/>
        <end position="618"/>
    </location>
</feature>
<gene>
    <name evidence="2" type="ORF">QCA50_005783</name>
</gene>
<comment type="caution">
    <text evidence="2">The sequence shown here is derived from an EMBL/GenBank/DDBJ whole genome shotgun (WGS) entry which is preliminary data.</text>
</comment>
<feature type="compositionally biased region" description="Low complexity" evidence="1">
    <location>
        <begin position="584"/>
        <end position="593"/>
    </location>
</feature>
<dbReference type="EMBL" id="JASBNA010000006">
    <property type="protein sequence ID" value="KAK7690684.1"/>
    <property type="molecule type" value="Genomic_DNA"/>
</dbReference>
<feature type="compositionally biased region" description="Polar residues" evidence="1">
    <location>
        <begin position="417"/>
        <end position="426"/>
    </location>
</feature>
<reference evidence="2 3" key="1">
    <citation type="submission" date="2022-09" db="EMBL/GenBank/DDBJ databases">
        <authorList>
            <person name="Palmer J.M."/>
        </authorList>
    </citation>
    <scope>NUCLEOTIDE SEQUENCE [LARGE SCALE GENOMIC DNA]</scope>
    <source>
        <strain evidence="2 3">DSM 7382</strain>
    </source>
</reference>
<feature type="compositionally biased region" description="Low complexity" evidence="1">
    <location>
        <begin position="605"/>
        <end position="618"/>
    </location>
</feature>
<feature type="region of interest" description="Disordered" evidence="1">
    <location>
        <begin position="258"/>
        <end position="303"/>
    </location>
</feature>
<dbReference type="AlphaFoldDB" id="A0AAW0GM21"/>